<accession>A0A5C2RN36</accession>
<organism evidence="2 3">
    <name type="scientific">Lentinus tigrinus ALCF2SS1-6</name>
    <dbReference type="NCBI Taxonomy" id="1328759"/>
    <lineage>
        <taxon>Eukaryota</taxon>
        <taxon>Fungi</taxon>
        <taxon>Dikarya</taxon>
        <taxon>Basidiomycota</taxon>
        <taxon>Agaricomycotina</taxon>
        <taxon>Agaricomycetes</taxon>
        <taxon>Polyporales</taxon>
        <taxon>Polyporaceae</taxon>
        <taxon>Lentinus</taxon>
    </lineage>
</organism>
<dbReference type="GO" id="GO:0000981">
    <property type="term" value="F:DNA-binding transcription factor activity, RNA polymerase II-specific"/>
    <property type="evidence" value="ECO:0007669"/>
    <property type="project" value="InterPro"/>
</dbReference>
<reference evidence="2" key="1">
    <citation type="journal article" date="2018" name="Genome Biol. Evol.">
        <title>Genomics and development of Lentinus tigrinus, a white-rot wood-decaying mushroom with dimorphic fruiting bodies.</title>
        <authorList>
            <person name="Wu B."/>
            <person name="Xu Z."/>
            <person name="Knudson A."/>
            <person name="Carlson A."/>
            <person name="Chen N."/>
            <person name="Kovaka S."/>
            <person name="LaButti K."/>
            <person name="Lipzen A."/>
            <person name="Pennachio C."/>
            <person name="Riley R."/>
            <person name="Schakwitz W."/>
            <person name="Umezawa K."/>
            <person name="Ohm R.A."/>
            <person name="Grigoriev I.V."/>
            <person name="Nagy L.G."/>
            <person name="Gibbons J."/>
            <person name="Hibbett D."/>
        </authorList>
    </citation>
    <scope>NUCLEOTIDE SEQUENCE [LARGE SCALE GENOMIC DNA]</scope>
    <source>
        <strain evidence="2">ALCF2SS1-6</strain>
    </source>
</reference>
<name>A0A5C2RN36_9APHY</name>
<dbReference type="AlphaFoldDB" id="A0A5C2RN36"/>
<dbReference type="EMBL" id="ML122331">
    <property type="protein sequence ID" value="RPD53028.1"/>
    <property type="molecule type" value="Genomic_DNA"/>
</dbReference>
<dbReference type="InterPro" id="IPR036864">
    <property type="entry name" value="Zn2-C6_fun-type_DNA-bd_sf"/>
</dbReference>
<dbReference type="SUPFAM" id="SSF57701">
    <property type="entry name" value="Zn2/Cys6 DNA-binding domain"/>
    <property type="match status" value="1"/>
</dbReference>
<dbReference type="OrthoDB" id="2765982at2759"/>
<keyword evidence="3" id="KW-1185">Reference proteome</keyword>
<dbReference type="InterPro" id="IPR001138">
    <property type="entry name" value="Zn2Cys6_DnaBD"/>
</dbReference>
<evidence type="ECO:0000313" key="3">
    <source>
        <dbReference type="Proteomes" id="UP000313359"/>
    </source>
</evidence>
<feature type="compositionally biased region" description="Pro residues" evidence="1">
    <location>
        <begin position="60"/>
        <end position="72"/>
    </location>
</feature>
<dbReference type="Gene3D" id="4.10.240.10">
    <property type="entry name" value="Zn(2)-C6 fungal-type DNA-binding domain"/>
    <property type="match status" value="1"/>
</dbReference>
<protein>
    <recommendedName>
        <fullName evidence="4">Zn(2)-C6 fungal-type domain-containing protein</fullName>
    </recommendedName>
</protein>
<evidence type="ECO:0008006" key="4">
    <source>
        <dbReference type="Google" id="ProtNLM"/>
    </source>
</evidence>
<evidence type="ECO:0000313" key="2">
    <source>
        <dbReference type="EMBL" id="RPD53028.1"/>
    </source>
</evidence>
<dbReference type="CDD" id="cd00067">
    <property type="entry name" value="GAL4"/>
    <property type="match status" value="1"/>
</dbReference>
<feature type="compositionally biased region" description="Polar residues" evidence="1">
    <location>
        <begin position="17"/>
        <end position="27"/>
    </location>
</feature>
<sequence length="268" mass="28576">MSFSYPNGDASIHHITPSPNQISSHSALGNWDGSQPPPPPPTRTRSHAPAAAPTHVTQHAPPPFHNNPPFPPVVASHPGGAPVHGPHTVVPAGYLPPGGNSNFGGVPSHAAHGQYGRSLPYGSAPGLRRPTSSVPSQYPPATATAQAEWRGISSVASGSHHTARPEYASEHISPTARVTLPCAECYLSSRQCDGVRPSCGTCRAAGLGGTCDYRVVIDGRAITDAAKEVFRRFYETQSKVPTHEERLFLQKQTGCRTEDIDQWYAFWS</sequence>
<feature type="region of interest" description="Disordered" evidence="1">
    <location>
        <begin position="1"/>
        <end position="93"/>
    </location>
</feature>
<feature type="region of interest" description="Disordered" evidence="1">
    <location>
        <begin position="105"/>
        <end position="139"/>
    </location>
</feature>
<gene>
    <name evidence="2" type="ORF">L227DRAFT_422429</name>
</gene>
<evidence type="ECO:0000256" key="1">
    <source>
        <dbReference type="SAM" id="MobiDB-lite"/>
    </source>
</evidence>
<proteinExistence type="predicted"/>
<dbReference type="GO" id="GO:0008270">
    <property type="term" value="F:zinc ion binding"/>
    <property type="evidence" value="ECO:0007669"/>
    <property type="project" value="InterPro"/>
</dbReference>
<dbReference type="Proteomes" id="UP000313359">
    <property type="component" value="Unassembled WGS sequence"/>
</dbReference>